<dbReference type="Pfam" id="PF08811">
    <property type="entry name" value="DUF1800"/>
    <property type="match status" value="1"/>
</dbReference>
<accession>D9QG75</accession>
<dbReference type="BioCyc" id="BSUB633149:G1GM8-3326-MONOMER"/>
<keyword evidence="2" id="KW-1185">Reference proteome</keyword>
<dbReference type="InterPro" id="IPR014917">
    <property type="entry name" value="DUF1800"/>
</dbReference>
<dbReference type="KEGG" id="bsb:Bresu_3311"/>
<evidence type="ECO:0000313" key="1">
    <source>
        <dbReference type="EMBL" id="ADL02617.1"/>
    </source>
</evidence>
<evidence type="ECO:0008006" key="3">
    <source>
        <dbReference type="Google" id="ProtNLM"/>
    </source>
</evidence>
<dbReference type="Proteomes" id="UP000002696">
    <property type="component" value="Chromosome"/>
</dbReference>
<organism evidence="1 2">
    <name type="scientific">Brevundimonas subvibrioides (strain ATCC 15264 / DSM 4735 / LMG 14903 / NBRC 16000 / CB 81)</name>
    <name type="common">Caulobacter subvibrioides</name>
    <dbReference type="NCBI Taxonomy" id="633149"/>
    <lineage>
        <taxon>Bacteria</taxon>
        <taxon>Pseudomonadati</taxon>
        <taxon>Pseudomonadota</taxon>
        <taxon>Alphaproteobacteria</taxon>
        <taxon>Caulobacterales</taxon>
        <taxon>Caulobacteraceae</taxon>
        <taxon>Brevundimonas</taxon>
    </lineage>
</organism>
<gene>
    <name evidence="1" type="ordered locus">Bresu_3311</name>
</gene>
<sequence>MARNENTLQAAIALTRFGMGAGPGELDHVAADPRDWLEAQIRPSGAVLPSGAAPSSTDQMQAFLGYRQAGQARRAPGREAETVSGAGGTMQAMAGGAMTDPAGAAPNRPADPVAQAAFDARRDSRQALARGAAEGFLARARLAASTPDGFAERWALFWANHFTASATKFQSAIFLDAYEREAIRPHVFGPFETLALTAEQHPAMLLYLDQAQSVGPNSVAGQRRNAGLNENLAREIMELHTVGSEAGYTQADVTEFARALTGWSIPAAREAMAAAGRGGRRGRRGMAPAIAGEPGHHGFVYRPVVHEPGERTVLGRRYGDTGRAQGEAILKDLAGRPETARRLARKIASHFVADDPPPALVAALERAWTTSGGDLSVVARALISAPEAWQPAPAKVKTPYDFVVSAHRAFGTEPQQVPPLRQALVAMGQPPQSAPSPEGWPDTAADWAGPDALVKRLDWSRTAADRARAADPNAVAAAALGPRLGERTRLAIARAESRPEALTLFLMSPEFQRR</sequence>
<dbReference type="HOGENOM" id="CLU_026001_0_1_5"/>
<dbReference type="AlphaFoldDB" id="D9QG75"/>
<dbReference type="STRING" id="633149.Bresu_3311"/>
<reference evidence="2" key="1">
    <citation type="journal article" date="2011" name="J. Bacteriol.">
        <title>Genome sequences of eight morphologically diverse alphaproteobacteria.</title>
        <authorList>
            <consortium name="US DOE Joint Genome Institute"/>
            <person name="Brown P.J."/>
            <person name="Kysela D.T."/>
            <person name="Buechlein A."/>
            <person name="Hemmerich C."/>
            <person name="Brun Y.V."/>
        </authorList>
    </citation>
    <scope>NUCLEOTIDE SEQUENCE [LARGE SCALE GENOMIC DNA]</scope>
    <source>
        <strain evidence="2">ATCC 15264 / DSM 4735 / LMG 14903 / NBRC 16000 / CB 81</strain>
    </source>
</reference>
<protein>
    <recommendedName>
        <fullName evidence="3">DUF1800 domain-containing protein</fullName>
    </recommendedName>
</protein>
<evidence type="ECO:0000313" key="2">
    <source>
        <dbReference type="Proteomes" id="UP000002696"/>
    </source>
</evidence>
<name>D9QG75_BRESC</name>
<dbReference type="InParanoid" id="D9QG75"/>
<dbReference type="eggNOG" id="COG5267">
    <property type="taxonomic scope" value="Bacteria"/>
</dbReference>
<dbReference type="RefSeq" id="WP_013270717.1">
    <property type="nucleotide sequence ID" value="NC_014375.1"/>
</dbReference>
<proteinExistence type="predicted"/>
<dbReference type="EMBL" id="CP002102">
    <property type="protein sequence ID" value="ADL02617.1"/>
    <property type="molecule type" value="Genomic_DNA"/>
</dbReference>